<dbReference type="Proteomes" id="UP000192578">
    <property type="component" value="Unassembled WGS sequence"/>
</dbReference>
<dbReference type="GO" id="GO:0005576">
    <property type="term" value="C:extracellular region"/>
    <property type="evidence" value="ECO:0007669"/>
    <property type="project" value="InterPro"/>
</dbReference>
<evidence type="ECO:0000313" key="4">
    <source>
        <dbReference type="Proteomes" id="UP000192578"/>
    </source>
</evidence>
<organism evidence="3 4">
    <name type="scientific">Hypsibius exemplaris</name>
    <name type="common">Freshwater tardigrade</name>
    <dbReference type="NCBI Taxonomy" id="2072580"/>
    <lineage>
        <taxon>Eukaryota</taxon>
        <taxon>Metazoa</taxon>
        <taxon>Ecdysozoa</taxon>
        <taxon>Tardigrada</taxon>
        <taxon>Eutardigrada</taxon>
        <taxon>Parachela</taxon>
        <taxon>Hypsibioidea</taxon>
        <taxon>Hypsibiidae</taxon>
        <taxon>Hypsibius</taxon>
    </lineage>
</organism>
<reference evidence="4" key="1">
    <citation type="submission" date="2017-01" db="EMBL/GenBank/DDBJ databases">
        <title>Comparative genomics of anhydrobiosis in the tardigrade Hypsibius dujardini.</title>
        <authorList>
            <person name="Yoshida Y."/>
            <person name="Koutsovoulos G."/>
            <person name="Laetsch D."/>
            <person name="Stevens L."/>
            <person name="Kumar S."/>
            <person name="Horikawa D."/>
            <person name="Ishino K."/>
            <person name="Komine S."/>
            <person name="Tomita M."/>
            <person name="Blaxter M."/>
            <person name="Arakawa K."/>
        </authorList>
    </citation>
    <scope>NUCLEOTIDE SEQUENCE [LARGE SCALE GENOMIC DNA]</scope>
    <source>
        <strain evidence="4">Z151</strain>
    </source>
</reference>
<dbReference type="Gene3D" id="2.170.140.10">
    <property type="entry name" value="Chitin binding domain"/>
    <property type="match status" value="1"/>
</dbReference>
<sequence length="221" mass="24036">MIKSLFLLGLLARMSAGQGGSINGAKVLEGDQVDTGVIYPPIKQGGTPPPQVPGVFEALDDLRGGPMPDPEKLFALIANATADLDYPILNEVPKQKNFNCAQVKQAGYYADTDFRCQAFRRCDVNGIETGYLCPNLTVFNQITLICDWFLNVDCAKSAQYSDYANSRLYHLGWPLHDTPPWKQAAEAARKAGEEARKAGEQARLAGAADAAMWKAKLKKSA</sequence>
<dbReference type="GO" id="GO:0008061">
    <property type="term" value="F:chitin binding"/>
    <property type="evidence" value="ECO:0007669"/>
    <property type="project" value="InterPro"/>
</dbReference>
<feature type="signal peptide" evidence="1">
    <location>
        <begin position="1"/>
        <end position="19"/>
    </location>
</feature>
<dbReference type="AlphaFoldDB" id="A0A1W0WP93"/>
<proteinExistence type="predicted"/>
<keyword evidence="1" id="KW-0732">Signal</keyword>
<dbReference type="InterPro" id="IPR036508">
    <property type="entry name" value="Chitin-bd_dom_sf"/>
</dbReference>
<evidence type="ECO:0000259" key="2">
    <source>
        <dbReference type="PROSITE" id="PS50940"/>
    </source>
</evidence>
<accession>A0A1W0WP93</accession>
<dbReference type="SMART" id="SM00494">
    <property type="entry name" value="ChtBD2"/>
    <property type="match status" value="1"/>
</dbReference>
<evidence type="ECO:0000256" key="1">
    <source>
        <dbReference type="SAM" id="SignalP"/>
    </source>
</evidence>
<dbReference type="SUPFAM" id="SSF57625">
    <property type="entry name" value="Invertebrate chitin-binding proteins"/>
    <property type="match status" value="1"/>
</dbReference>
<evidence type="ECO:0000313" key="3">
    <source>
        <dbReference type="EMBL" id="OQV17025.1"/>
    </source>
</evidence>
<feature type="chain" id="PRO_5012574087" description="Chitin-binding type-2 domain-containing protein" evidence="1">
    <location>
        <begin position="20"/>
        <end position="221"/>
    </location>
</feature>
<dbReference type="InterPro" id="IPR052976">
    <property type="entry name" value="Scoloptoxin-like"/>
</dbReference>
<dbReference type="InterPro" id="IPR002557">
    <property type="entry name" value="Chitin-bd_dom"/>
</dbReference>
<dbReference type="OrthoDB" id="6434376at2759"/>
<feature type="domain" description="Chitin-binding type-2" evidence="2">
    <location>
        <begin position="97"/>
        <end position="156"/>
    </location>
</feature>
<dbReference type="EMBL" id="MTYJ01000067">
    <property type="protein sequence ID" value="OQV17025.1"/>
    <property type="molecule type" value="Genomic_DNA"/>
</dbReference>
<dbReference type="PROSITE" id="PS50940">
    <property type="entry name" value="CHIT_BIND_II"/>
    <property type="match status" value="1"/>
</dbReference>
<keyword evidence="4" id="KW-1185">Reference proteome</keyword>
<dbReference type="PANTHER" id="PTHR22933">
    <property type="entry name" value="FI18007P1-RELATED"/>
    <property type="match status" value="1"/>
</dbReference>
<name>A0A1W0WP93_HYPEX</name>
<protein>
    <recommendedName>
        <fullName evidence="2">Chitin-binding type-2 domain-containing protein</fullName>
    </recommendedName>
</protein>
<dbReference type="Pfam" id="PF01607">
    <property type="entry name" value="CBM_14"/>
    <property type="match status" value="1"/>
</dbReference>
<comment type="caution">
    <text evidence="3">The sequence shown here is derived from an EMBL/GenBank/DDBJ whole genome shotgun (WGS) entry which is preliminary data.</text>
</comment>
<dbReference type="PANTHER" id="PTHR22933:SF42">
    <property type="entry name" value="FI18455P1-RELATED"/>
    <property type="match status" value="1"/>
</dbReference>
<gene>
    <name evidence="3" type="ORF">BV898_08888</name>
</gene>